<organism evidence="1 2">
    <name type="scientific">Cupriavidus basilensis</name>
    <dbReference type="NCBI Taxonomy" id="68895"/>
    <lineage>
        <taxon>Bacteria</taxon>
        <taxon>Pseudomonadati</taxon>
        <taxon>Pseudomonadota</taxon>
        <taxon>Betaproteobacteria</taxon>
        <taxon>Burkholderiales</taxon>
        <taxon>Burkholderiaceae</taxon>
        <taxon>Cupriavidus</taxon>
    </lineage>
</organism>
<protein>
    <submittedName>
        <fullName evidence="1">Uncharacterized protein</fullName>
    </submittedName>
</protein>
<gene>
    <name evidence="1" type="ORF">RR42_m0859</name>
</gene>
<dbReference type="EMBL" id="CP010536">
    <property type="protein sequence ID" value="AJG18271.1"/>
    <property type="molecule type" value="Genomic_DNA"/>
</dbReference>
<dbReference type="KEGG" id="cbw:RR42_m0859"/>
<keyword evidence="2" id="KW-1185">Reference proteome</keyword>
<evidence type="ECO:0000313" key="1">
    <source>
        <dbReference type="EMBL" id="AJG18271.1"/>
    </source>
</evidence>
<reference evidence="1 2" key="1">
    <citation type="journal article" date="2015" name="Genome Announc.">
        <title>Complete Genome Sequence of Cupriavidus basilensis 4G11, Isolated from the Oak Ridge Field Research Center Site.</title>
        <authorList>
            <person name="Ray J."/>
            <person name="Waters R.J."/>
            <person name="Skerker J.M."/>
            <person name="Kuehl J.V."/>
            <person name="Price M.N."/>
            <person name="Huang J."/>
            <person name="Chakraborty R."/>
            <person name="Arkin A.P."/>
            <person name="Deutschbauer A."/>
        </authorList>
    </citation>
    <scope>NUCLEOTIDE SEQUENCE [LARGE SCALE GENOMIC DNA]</scope>
    <source>
        <strain evidence="1">4G11</strain>
    </source>
</reference>
<evidence type="ECO:0000313" key="2">
    <source>
        <dbReference type="Proteomes" id="UP000031843"/>
    </source>
</evidence>
<proteinExistence type="predicted"/>
<sequence length="39" mass="4500">MGWPSFCLWFGMRRQDSSKLDAEEAEAHSKSAEARQRIS</sequence>
<name>A0A0C4YCA6_9BURK</name>
<dbReference type="AlphaFoldDB" id="A0A0C4YCA6"/>
<dbReference type="Proteomes" id="UP000031843">
    <property type="component" value="Chromosome main"/>
</dbReference>
<accession>A0A0C4YCA6</accession>